<dbReference type="InterPro" id="IPR010972">
    <property type="entry name" value="Beta-PGM"/>
</dbReference>
<feature type="binding site" evidence="12">
    <location>
        <position position="9"/>
    </location>
    <ligand>
        <name>Mg(2+)</name>
        <dbReference type="ChEBI" id="CHEBI:18420"/>
    </ligand>
</feature>
<dbReference type="EMBL" id="NBWU01000001">
    <property type="protein sequence ID" value="PCE65951.1"/>
    <property type="molecule type" value="Genomic_DNA"/>
</dbReference>
<feature type="site" description="Important for catalytic activity and assists the phosphoryl transfer reaction to Asp8 by balancing charge and orienting the reacting groups" evidence="13">
    <location>
        <position position="114"/>
    </location>
</feature>
<dbReference type="Proteomes" id="UP000219559">
    <property type="component" value="Unassembled WGS sequence"/>
</dbReference>
<feature type="binding site" evidence="11">
    <location>
        <position position="25"/>
    </location>
    <ligand>
        <name>substrate</name>
    </ligand>
</feature>
<dbReference type="InterPro" id="IPR036412">
    <property type="entry name" value="HAD-like_sf"/>
</dbReference>
<dbReference type="EC" id="5.4.2.6" evidence="8"/>
<feature type="active site" description="Proton donor/acceptor" evidence="10">
    <location>
        <position position="11"/>
    </location>
</feature>
<feature type="binding site" evidence="11">
    <location>
        <begin position="9"/>
        <end position="11"/>
    </location>
    <ligand>
        <name>substrate</name>
    </ligand>
</feature>
<dbReference type="NCBIfam" id="TIGR01509">
    <property type="entry name" value="HAD-SF-IA-v3"/>
    <property type="match status" value="1"/>
</dbReference>
<dbReference type="GO" id="GO:0008801">
    <property type="term" value="F:beta-phosphoglucomutase activity"/>
    <property type="evidence" value="ECO:0007669"/>
    <property type="project" value="UniProtKB-EC"/>
</dbReference>
<evidence type="ECO:0000256" key="8">
    <source>
        <dbReference type="ARBA" id="ARBA00044968"/>
    </source>
</evidence>
<comment type="caution">
    <text evidence="14">The sequence shown here is derived from an EMBL/GenBank/DDBJ whole genome shotgun (WGS) entry which is preliminary data.</text>
</comment>
<evidence type="ECO:0000256" key="9">
    <source>
        <dbReference type="ARBA" id="ARBA00044991"/>
    </source>
</evidence>
<reference evidence="14 15" key="1">
    <citation type="submission" date="2017-04" db="EMBL/GenBank/DDBJ databases">
        <title>A new member of the family Flavobacteriaceae isolated from ascidians.</title>
        <authorList>
            <person name="Chen L."/>
        </authorList>
    </citation>
    <scope>NUCLEOTIDE SEQUENCE [LARGE SCALE GENOMIC DNA]</scope>
    <source>
        <strain evidence="14 15">HQA918</strain>
    </source>
</reference>
<dbReference type="NCBIfam" id="TIGR01990">
    <property type="entry name" value="bPGM"/>
    <property type="match status" value="1"/>
</dbReference>
<dbReference type="SFLD" id="SFLDS00003">
    <property type="entry name" value="Haloacid_Dehalogenase"/>
    <property type="match status" value="1"/>
</dbReference>
<organism evidence="14 15">
    <name type="scientific">Sediminicola luteus</name>
    <dbReference type="NCBI Taxonomy" id="319238"/>
    <lineage>
        <taxon>Bacteria</taxon>
        <taxon>Pseudomonadati</taxon>
        <taxon>Bacteroidota</taxon>
        <taxon>Flavobacteriia</taxon>
        <taxon>Flavobacteriales</taxon>
        <taxon>Flavobacteriaceae</taxon>
        <taxon>Sediminicola</taxon>
    </lineage>
</organism>
<feature type="binding site" evidence="11">
    <location>
        <position position="145"/>
    </location>
    <ligand>
        <name>substrate</name>
    </ligand>
</feature>
<dbReference type="GO" id="GO:0005975">
    <property type="term" value="P:carbohydrate metabolic process"/>
    <property type="evidence" value="ECO:0007669"/>
    <property type="project" value="InterPro"/>
</dbReference>
<proteinExistence type="inferred from homology"/>
<dbReference type="Gene3D" id="3.40.50.1000">
    <property type="entry name" value="HAD superfamily/HAD-like"/>
    <property type="match status" value="1"/>
</dbReference>
<evidence type="ECO:0000256" key="3">
    <source>
        <dbReference type="ARBA" id="ARBA00022723"/>
    </source>
</evidence>
<evidence type="ECO:0000256" key="7">
    <source>
        <dbReference type="ARBA" id="ARBA00044926"/>
    </source>
</evidence>
<evidence type="ECO:0000256" key="13">
    <source>
        <dbReference type="PIRSR" id="PIRSR610972-4"/>
    </source>
</evidence>
<dbReference type="PANTHER" id="PTHR46193">
    <property type="entry name" value="6-PHOSPHOGLUCONATE PHOSPHATASE"/>
    <property type="match status" value="1"/>
</dbReference>
<dbReference type="AlphaFoldDB" id="A0A2A4GC14"/>
<dbReference type="SUPFAM" id="SSF56784">
    <property type="entry name" value="HAD-like"/>
    <property type="match status" value="1"/>
</dbReference>
<sequence>MGYSGFIFDLDGVIVDTAKYHYLAWRKTAQSLGFDLSLAQNENLKGVSRERSLRLILEWGQTQIDEDTFKTLMEQKNTDYLAHIAQMGPGDVLPKVQETLLFLKGAGAKIALGSASKNARLILDKMKLSPLFDAIVDGNDVTAPKPDPEVFLTAAQHLGVPAEHCVVFEDAKAGVTAANSGGMYSVGIGKKEDLGHAHTVFRDFNEMPQVFLKGLMEA</sequence>
<comment type="similarity">
    <text evidence="1">Belongs to the HAD-like hydrolase superfamily. CbbY/CbbZ/Gph/YieH family.</text>
</comment>
<dbReference type="InterPro" id="IPR006439">
    <property type="entry name" value="HAD-SF_hydro_IA"/>
</dbReference>
<keyword evidence="3 12" id="KW-0479">Metal-binding</keyword>
<feature type="binding site" evidence="11">
    <location>
        <begin position="114"/>
        <end position="118"/>
    </location>
    <ligand>
        <name>substrate</name>
    </ligand>
</feature>
<dbReference type="Pfam" id="PF00702">
    <property type="entry name" value="Hydrolase"/>
    <property type="match status" value="1"/>
</dbReference>
<evidence type="ECO:0000256" key="6">
    <source>
        <dbReference type="ARBA" id="ARBA00023277"/>
    </source>
</evidence>
<dbReference type="GO" id="GO:0000287">
    <property type="term" value="F:magnesium ion binding"/>
    <property type="evidence" value="ECO:0007669"/>
    <property type="project" value="InterPro"/>
</dbReference>
<feature type="binding site" evidence="12">
    <location>
        <position position="169"/>
    </location>
    <ligand>
        <name>Mg(2+)</name>
        <dbReference type="ChEBI" id="CHEBI:18420"/>
    </ligand>
</feature>
<evidence type="ECO:0000256" key="1">
    <source>
        <dbReference type="ARBA" id="ARBA00006171"/>
    </source>
</evidence>
<dbReference type="PANTHER" id="PTHR46193:SF18">
    <property type="entry name" value="HEXITOL PHOSPHATASE B"/>
    <property type="match status" value="1"/>
</dbReference>
<feature type="active site" description="Nucleophile" evidence="10">
    <location>
        <position position="9"/>
    </location>
</feature>
<dbReference type="InterPro" id="IPR023214">
    <property type="entry name" value="HAD_sf"/>
</dbReference>
<keyword evidence="4 12" id="KW-0460">Magnesium</keyword>
<accession>A0A2A4GC14</accession>
<dbReference type="Gene3D" id="1.10.150.240">
    <property type="entry name" value="Putative phosphatase, domain 2"/>
    <property type="match status" value="1"/>
</dbReference>
<dbReference type="InterPro" id="IPR051600">
    <property type="entry name" value="Beta-PGM-like"/>
</dbReference>
<feature type="binding site" evidence="12">
    <location>
        <position position="170"/>
    </location>
    <ligand>
        <name>Mg(2+)</name>
        <dbReference type="ChEBI" id="CHEBI:18420"/>
    </ligand>
</feature>
<comment type="cofactor">
    <cofactor evidence="12">
        <name>Mg(2+)</name>
        <dbReference type="ChEBI" id="CHEBI:18420"/>
    </cofactor>
    <text evidence="12">Binds 2 magnesium ions per subunit.</text>
</comment>
<feature type="binding site" evidence="11">
    <location>
        <begin position="44"/>
        <end position="49"/>
    </location>
    <ligand>
        <name>substrate</name>
    </ligand>
</feature>
<dbReference type="CDD" id="cd02598">
    <property type="entry name" value="HAD_BPGM"/>
    <property type="match status" value="1"/>
</dbReference>
<keyword evidence="5" id="KW-0413">Isomerase</keyword>
<dbReference type="SFLD" id="SFLDG01129">
    <property type="entry name" value="C1.5:_HAD__Beta-PGM__Phosphata"/>
    <property type="match status" value="1"/>
</dbReference>
<evidence type="ECO:0000256" key="2">
    <source>
        <dbReference type="ARBA" id="ARBA00022553"/>
    </source>
</evidence>
<gene>
    <name evidence="14" type="ORF">B7P33_01215</name>
</gene>
<dbReference type="InterPro" id="IPR023198">
    <property type="entry name" value="PGP-like_dom2"/>
</dbReference>
<dbReference type="InterPro" id="IPR010976">
    <property type="entry name" value="B-phosphoglucomutase_hydrolase"/>
</dbReference>
<evidence type="ECO:0000256" key="12">
    <source>
        <dbReference type="PIRSR" id="PIRSR610972-3"/>
    </source>
</evidence>
<feature type="binding site" evidence="11">
    <location>
        <position position="76"/>
    </location>
    <ligand>
        <name>substrate</name>
    </ligand>
</feature>
<feature type="binding site" evidence="12">
    <location>
        <position position="11"/>
    </location>
    <ligand>
        <name>Mg(2+)</name>
        <dbReference type="ChEBI" id="CHEBI:18420"/>
    </ligand>
</feature>
<feature type="binding site" evidence="11">
    <location>
        <position position="52"/>
    </location>
    <ligand>
        <name>substrate</name>
    </ligand>
</feature>
<feature type="site" description="Important for catalytic activity and assists the phosphoryl transfer reaction to Asp8 by balancing charge and orienting the reacting groups" evidence="13">
    <location>
        <position position="145"/>
    </location>
</feature>
<evidence type="ECO:0000256" key="11">
    <source>
        <dbReference type="PIRSR" id="PIRSR610972-2"/>
    </source>
</evidence>
<evidence type="ECO:0000256" key="5">
    <source>
        <dbReference type="ARBA" id="ARBA00023235"/>
    </source>
</evidence>
<keyword evidence="6" id="KW-0119">Carbohydrate metabolism</keyword>
<evidence type="ECO:0000256" key="10">
    <source>
        <dbReference type="PIRSR" id="PIRSR610972-1"/>
    </source>
</evidence>
<keyword evidence="2" id="KW-0597">Phosphoprotein</keyword>
<dbReference type="OrthoDB" id="9797743at2"/>
<comment type="catalytic activity">
    <reaction evidence="7">
        <text>beta-D-glucose 1-phosphate = beta-D-glucose 6-phosphate</text>
        <dbReference type="Rhea" id="RHEA:20113"/>
        <dbReference type="ChEBI" id="CHEBI:57684"/>
        <dbReference type="ChEBI" id="CHEBI:58247"/>
        <dbReference type="EC" id="5.4.2.6"/>
    </reaction>
</comment>
<evidence type="ECO:0000313" key="15">
    <source>
        <dbReference type="Proteomes" id="UP000219559"/>
    </source>
</evidence>
<protein>
    <recommendedName>
        <fullName evidence="9">Beta-phosphoglucomutase</fullName>
        <ecNumber evidence="8">5.4.2.6</ecNumber>
    </recommendedName>
</protein>
<dbReference type="RefSeq" id="WP_097441476.1">
    <property type="nucleotide sequence ID" value="NZ_NBWU01000001.1"/>
</dbReference>
<dbReference type="NCBIfam" id="TIGR02009">
    <property type="entry name" value="PGMB-YQAB-SF"/>
    <property type="match status" value="1"/>
</dbReference>
<evidence type="ECO:0000313" key="14">
    <source>
        <dbReference type="EMBL" id="PCE65951.1"/>
    </source>
</evidence>
<evidence type="ECO:0000256" key="4">
    <source>
        <dbReference type="ARBA" id="ARBA00022842"/>
    </source>
</evidence>
<dbReference type="SFLD" id="SFLDG01135">
    <property type="entry name" value="C1.5.6:_HAD__Beta-PGM__Phospha"/>
    <property type="match status" value="1"/>
</dbReference>
<name>A0A2A4GC14_9FLAO</name>
<keyword evidence="15" id="KW-1185">Reference proteome</keyword>